<reference evidence="1 2" key="1">
    <citation type="submission" date="2023-07" db="EMBL/GenBank/DDBJ databases">
        <title>The novel representative of Negativicutes class, Anaeroselena agilis gen. nov. sp. nov.</title>
        <authorList>
            <person name="Prokofeva M.I."/>
            <person name="Elcheninov A.G."/>
            <person name="Klyukina A."/>
            <person name="Kublanov I.V."/>
            <person name="Frolov E.N."/>
            <person name="Podosokorskaya O.A."/>
        </authorList>
    </citation>
    <scope>NUCLEOTIDE SEQUENCE [LARGE SCALE GENOMIC DNA]</scope>
    <source>
        <strain evidence="1 2">4137-cl</strain>
    </source>
</reference>
<sequence>MLQRLRHPLRRSLIRKRLRQNQLDIENGWTVELKDAKGVTVSKQLANFVAWPVREILLDDGLSTTRYIDIQGLLTGNKPLPTIRLSDIEFLGDLKKSLPRLWGIEVIIKRGAVDRVREAIQVLGKDRQQETIYTCTGWRDINGQRVFLHAGGAVAGDGVRVDLSEGGETLGRYVLPLTCDDQEQAASKVFSLFDMLAPHIAYPMFAITFLSPLCSILREEGAVIDFVPYLVGRSQNGKSVIAALFLSFFGDFDKNSFPAKFNFSISSIEKICFILKDVLTVVDDYYPAQTSKEQAAMKEVAQHLARAYGDSTARGRMGAGGRMRQSWFPRGAAIATGETRPDIGESGMARYVFIDVTREHSDYEALLELQSHKRFLAEFMVIFIEWVAANRDRIPALFQETYRQAKGRLKSPEYSGRINESVSKLFGGLEVFFSFAKEQGFLGQEEYERHGQHAFEALKAVLEQNAGTLRAEMPSQMFLAAMAEIIASGQGHLCATNAAELPEHHFGCYDDEYAYLFPSLCYGAAKNLVESQGKRFPIGDKMLWRHLRDEGIIETSSDARHRNTVQKRLPCLGGNAPDVLKLKKSFLGL</sequence>
<dbReference type="EMBL" id="JAUOZS010000001">
    <property type="protein sequence ID" value="MDT8903591.1"/>
    <property type="molecule type" value="Genomic_DNA"/>
</dbReference>
<protein>
    <submittedName>
        <fullName evidence="1">DUF927 domain-containing protein</fullName>
    </submittedName>
</protein>
<name>A0ABU3P631_9FIRM</name>
<organism evidence="1 2">
    <name type="scientific">Anaeroselena agilis</name>
    <dbReference type="NCBI Taxonomy" id="3063788"/>
    <lineage>
        <taxon>Bacteria</taxon>
        <taxon>Bacillati</taxon>
        <taxon>Bacillota</taxon>
        <taxon>Negativicutes</taxon>
        <taxon>Acetonemataceae</taxon>
        <taxon>Anaeroselena</taxon>
    </lineage>
</organism>
<comment type="caution">
    <text evidence="1">The sequence shown here is derived from an EMBL/GenBank/DDBJ whole genome shotgun (WGS) entry which is preliminary data.</text>
</comment>
<proteinExistence type="predicted"/>
<dbReference type="Proteomes" id="UP001254848">
    <property type="component" value="Unassembled WGS sequence"/>
</dbReference>
<gene>
    <name evidence="1" type="ORF">Q4T40_20385</name>
</gene>
<accession>A0ABU3P631</accession>
<keyword evidence="2" id="KW-1185">Reference proteome</keyword>
<dbReference type="RefSeq" id="WP_413782044.1">
    <property type="nucleotide sequence ID" value="NZ_JAUOZS010000001.1"/>
</dbReference>
<evidence type="ECO:0000313" key="2">
    <source>
        <dbReference type="Proteomes" id="UP001254848"/>
    </source>
</evidence>
<evidence type="ECO:0000313" key="1">
    <source>
        <dbReference type="EMBL" id="MDT8903591.1"/>
    </source>
</evidence>